<evidence type="ECO:0000256" key="2">
    <source>
        <dbReference type="ARBA" id="ARBA00022801"/>
    </source>
</evidence>
<dbReference type="Gene3D" id="3.40.50.1000">
    <property type="entry name" value="HAD superfamily/HAD-like"/>
    <property type="match status" value="1"/>
</dbReference>
<dbReference type="AlphaFoldDB" id="A0A1S2LX31"/>
<dbReference type="GO" id="GO:0016787">
    <property type="term" value="F:hydrolase activity"/>
    <property type="evidence" value="ECO:0007669"/>
    <property type="project" value="UniProtKB-KW"/>
</dbReference>
<reference evidence="4 5" key="1">
    <citation type="submission" date="2016-10" db="EMBL/GenBank/DDBJ databases">
        <title>Draft genome sequences of four alkaliphilic bacteria belonging to the Anaerobacillus genus.</title>
        <authorList>
            <person name="Bassil N.M."/>
            <person name="Lloyd J.R."/>
        </authorList>
    </citation>
    <scope>NUCLEOTIDE SEQUENCE [LARGE SCALE GENOMIC DNA]</scope>
    <source>
        <strain evidence="4 5">DSM 18345</strain>
    </source>
</reference>
<evidence type="ECO:0000313" key="5">
    <source>
        <dbReference type="Proteomes" id="UP000179524"/>
    </source>
</evidence>
<accession>A0A1S2LX31</accession>
<sequence>MKKQIRFGLDIDGTVTSPETFIPYINKHFNKNITLSDITQYELTPLLNVTDEQFWQWMKEYEPIIYKNAPIASFFAETLRGWQNDHHFTYISARGNHLLEITENWFNKHNIPYHHIELLGQHDKLQTIKKHNIEIFFEDKHDNACDISEECNIPVILLDTPYNQDPIPQQVIRVKDWKEAALWVNKWTRKA</sequence>
<evidence type="ECO:0000256" key="3">
    <source>
        <dbReference type="PIRNR" id="PIRNR021362"/>
    </source>
</evidence>
<comment type="caution">
    <text evidence="4">The sequence shown here is derived from an EMBL/GenBank/DDBJ whole genome shotgun (WGS) entry which is preliminary data.</text>
</comment>
<dbReference type="InterPro" id="IPR036412">
    <property type="entry name" value="HAD-like_sf"/>
</dbReference>
<keyword evidence="5" id="KW-1185">Reference proteome</keyword>
<dbReference type="InterPro" id="IPR009206">
    <property type="entry name" value="Nucleotidase_putative"/>
</dbReference>
<dbReference type="InterPro" id="IPR052419">
    <property type="entry name" value="5_3-deoxyribonucleotidase-like"/>
</dbReference>
<dbReference type="PANTHER" id="PTHR35134">
    <property type="entry name" value="NUCLEOTIDASE YQFW-RELATED"/>
    <property type="match status" value="1"/>
</dbReference>
<dbReference type="EMBL" id="MLQR01000004">
    <property type="protein sequence ID" value="OIJ16723.1"/>
    <property type="molecule type" value="Genomic_DNA"/>
</dbReference>
<dbReference type="PANTHER" id="PTHR35134:SF2">
    <property type="entry name" value="NUCLEOTIDASE YQFW-RELATED"/>
    <property type="match status" value="1"/>
</dbReference>
<proteinExistence type="inferred from homology"/>
<dbReference type="SUPFAM" id="SSF56784">
    <property type="entry name" value="HAD-like"/>
    <property type="match status" value="1"/>
</dbReference>
<comment type="similarity">
    <text evidence="1 3">Belongs to the 5'(3')-deoxyribonucleotidase family.</text>
</comment>
<gene>
    <name evidence="4" type="ORF">BKP37_05695</name>
</gene>
<dbReference type="RefSeq" id="WP_071308708.1">
    <property type="nucleotide sequence ID" value="NZ_MLQR01000004.1"/>
</dbReference>
<dbReference type="OrthoDB" id="2471595at2"/>
<name>A0A1S2LX31_9BACI</name>
<protein>
    <recommendedName>
        <fullName evidence="3">Nucleotidase</fullName>
        <ecNumber evidence="3">3.1.3.-</ecNumber>
    </recommendedName>
</protein>
<evidence type="ECO:0000256" key="1">
    <source>
        <dbReference type="ARBA" id="ARBA00009589"/>
    </source>
</evidence>
<organism evidence="4 5">
    <name type="scientific">Anaerobacillus alkalilacustris</name>
    <dbReference type="NCBI Taxonomy" id="393763"/>
    <lineage>
        <taxon>Bacteria</taxon>
        <taxon>Bacillati</taxon>
        <taxon>Bacillota</taxon>
        <taxon>Bacilli</taxon>
        <taxon>Bacillales</taxon>
        <taxon>Bacillaceae</taxon>
        <taxon>Anaerobacillus</taxon>
    </lineage>
</organism>
<dbReference type="InterPro" id="IPR023214">
    <property type="entry name" value="HAD_sf"/>
</dbReference>
<evidence type="ECO:0000313" key="4">
    <source>
        <dbReference type="EMBL" id="OIJ16723.1"/>
    </source>
</evidence>
<dbReference type="Proteomes" id="UP000179524">
    <property type="component" value="Unassembled WGS sequence"/>
</dbReference>
<dbReference type="EC" id="3.1.3.-" evidence="3"/>
<dbReference type="PIRSF" id="PIRSF021362">
    <property type="entry name" value="UCP021362_HAD"/>
    <property type="match status" value="1"/>
</dbReference>
<keyword evidence="2 3" id="KW-0378">Hydrolase</keyword>